<dbReference type="RefSeq" id="WP_006444479.1">
    <property type="nucleotide sequence ID" value="NZ_CP036524.1"/>
</dbReference>
<reference evidence="2" key="2">
    <citation type="submission" date="2013-06" db="EMBL/GenBank/DDBJ databases">
        <title>Draft genome sequence of Clostridium hylemonae (DSM 15053).</title>
        <authorList>
            <person name="Sudarsanam P."/>
            <person name="Ley R."/>
            <person name="Guruge J."/>
            <person name="Turnbaugh P.J."/>
            <person name="Mahowald M."/>
            <person name="Liep D."/>
            <person name="Gordon J."/>
        </authorList>
    </citation>
    <scope>NUCLEOTIDE SEQUENCE</scope>
    <source>
        <strain evidence="2">DSM 15053</strain>
    </source>
</reference>
<evidence type="ECO:0000256" key="1">
    <source>
        <dbReference type="SAM" id="MobiDB-lite"/>
    </source>
</evidence>
<name>C0C4V7_9FIRM</name>
<dbReference type="AlphaFoldDB" id="C0C4V7"/>
<keyword evidence="3" id="KW-1185">Reference proteome</keyword>
<organism evidence="2 3">
    <name type="scientific">[Clostridium] hylemonae DSM 15053</name>
    <dbReference type="NCBI Taxonomy" id="553973"/>
    <lineage>
        <taxon>Bacteria</taxon>
        <taxon>Bacillati</taxon>
        <taxon>Bacillota</taxon>
        <taxon>Clostridia</taxon>
        <taxon>Lachnospirales</taxon>
        <taxon>Lachnospiraceae</taxon>
    </lineage>
</organism>
<sequence>MTAAAERVNDMKRGVVCVLAGTLLTAMAVSGCQKGSAEEKTETLYGEITEIDGSNITLALGEAPEAGEAPEEGKPDGEAPDGGKAPAEGAASGKEETPPEKPEGETASDEEADDGGGAAKGEVPDGEAPGGSDMPKGGPGGITLTGEEKTITADDETKVEKISGMPAAPQGGENSEGKKESDADSDEGSKKEGAGQPETTEASLDDLTEGDIVTVEMQGENVISITLRSMDGGALSGSAEGTVELSGVYTVDGKEEMSDGETYNSEAADENAVLVKNGGFLELTNAVLNKSGGSSSADESNFYAVNAVLAAAGGSTATVSDITLTSDSEGSNAIFATGEDSKITANNIKIHTKGNSSRGLDATYGGSVIATNVDITTEGDHCAPVATDRGEGTITVDSGKLSAAGEGSPCVYSTGNITVKGVTGTAAGSQAAVVEGKNSITLEESELTGAGENGVMLYQSTSGDAEEGTARFTATDSVLTYASTGPMFYITNTDAEATLENTKLTYNSGVLIKASGNNTNNWGKEGENGGNIKLKGIDQELDGDVTCDEISTVDISLTESSILRGTVNGKNTGKEVRITLSQDSKWEVTGDSYVTLLTDKDKDLKNIVSNGHTIYYDASDSKNEWLNAETIELNGGGSLTPAE</sequence>
<comment type="caution">
    <text evidence="2">The sequence shown here is derived from an EMBL/GenBank/DDBJ whole genome shotgun (WGS) entry which is preliminary data.</text>
</comment>
<protein>
    <submittedName>
        <fullName evidence="2">Uncharacterized protein</fullName>
    </submittedName>
</protein>
<gene>
    <name evidence="2" type="ORF">CLOHYLEM_07123</name>
</gene>
<dbReference type="EMBL" id="ABYI02000036">
    <property type="protein sequence ID" value="EEG72725.1"/>
    <property type="molecule type" value="Genomic_DNA"/>
</dbReference>
<dbReference type="InterPro" id="IPR012332">
    <property type="entry name" value="Autotransporter_pectin_lyase_C"/>
</dbReference>
<dbReference type="Proteomes" id="UP000004893">
    <property type="component" value="Unassembled WGS sequence"/>
</dbReference>
<feature type="compositionally biased region" description="Basic and acidic residues" evidence="1">
    <location>
        <begin position="175"/>
        <end position="193"/>
    </location>
</feature>
<evidence type="ECO:0000313" key="3">
    <source>
        <dbReference type="Proteomes" id="UP000004893"/>
    </source>
</evidence>
<reference evidence="2" key="1">
    <citation type="submission" date="2009-02" db="EMBL/GenBank/DDBJ databases">
        <authorList>
            <person name="Fulton L."/>
            <person name="Clifton S."/>
            <person name="Fulton B."/>
            <person name="Xu J."/>
            <person name="Minx P."/>
            <person name="Pepin K.H."/>
            <person name="Johnson M."/>
            <person name="Bhonagiri V."/>
            <person name="Nash W.E."/>
            <person name="Mardis E.R."/>
            <person name="Wilson R.K."/>
        </authorList>
    </citation>
    <scope>NUCLEOTIDE SEQUENCE [LARGE SCALE GENOMIC DNA]</scope>
    <source>
        <strain evidence="2">DSM 15053</strain>
    </source>
</reference>
<proteinExistence type="predicted"/>
<dbReference type="OrthoDB" id="355208at2"/>
<accession>C0C4V7</accession>
<dbReference type="eggNOG" id="COG5434">
    <property type="taxonomic scope" value="Bacteria"/>
</dbReference>
<dbReference type="HOGENOM" id="CLU_031112_2_0_9"/>
<dbReference type="STRING" id="553973.CLOHYLEM_07123"/>
<feature type="compositionally biased region" description="Basic and acidic residues" evidence="1">
    <location>
        <begin position="93"/>
        <end position="104"/>
    </location>
</feature>
<dbReference type="PROSITE" id="PS51257">
    <property type="entry name" value="PROKAR_LIPOPROTEIN"/>
    <property type="match status" value="1"/>
</dbReference>
<feature type="region of interest" description="Disordered" evidence="1">
    <location>
        <begin position="56"/>
        <end position="210"/>
    </location>
</feature>
<feature type="compositionally biased region" description="Basic and acidic residues" evidence="1">
    <location>
        <begin position="146"/>
        <end position="161"/>
    </location>
</feature>
<dbReference type="SUPFAM" id="SSF51126">
    <property type="entry name" value="Pectin lyase-like"/>
    <property type="match status" value="1"/>
</dbReference>
<dbReference type="Gene3D" id="2.160.20.20">
    <property type="match status" value="1"/>
</dbReference>
<dbReference type="InterPro" id="IPR011050">
    <property type="entry name" value="Pectin_lyase_fold/virulence"/>
</dbReference>
<evidence type="ECO:0000313" key="2">
    <source>
        <dbReference type="EMBL" id="EEG72725.1"/>
    </source>
</evidence>